<dbReference type="PANTHER" id="PTHR40629">
    <property type="entry name" value="PRO41 PROTEIN"/>
    <property type="match status" value="1"/>
</dbReference>
<keyword evidence="1" id="KW-1133">Transmembrane helix</keyword>
<dbReference type="RefSeq" id="XP_013255375.1">
    <property type="nucleotide sequence ID" value="XM_013399921.1"/>
</dbReference>
<dbReference type="PANTHER" id="PTHR40629:SF1">
    <property type="entry name" value="PRO41 PROTEIN"/>
    <property type="match status" value="1"/>
</dbReference>
<dbReference type="InterPro" id="IPR056144">
    <property type="entry name" value="DUF7727"/>
</dbReference>
<feature type="transmembrane region" description="Helical" evidence="1">
    <location>
        <begin position="87"/>
        <end position="112"/>
    </location>
</feature>
<keyword evidence="1" id="KW-0812">Transmembrane</keyword>
<dbReference type="GeneID" id="25286102"/>
<keyword evidence="4" id="KW-1185">Reference proteome</keyword>
<comment type="caution">
    <text evidence="3">The sequence shown here is derived from an EMBL/GenBank/DDBJ whole genome shotgun (WGS) entry which is preliminary data.</text>
</comment>
<dbReference type="HOGENOM" id="CLU_132815_0_0_1"/>
<feature type="domain" description="DUF7727" evidence="2">
    <location>
        <begin position="1"/>
        <end position="125"/>
    </location>
</feature>
<evidence type="ECO:0000259" key="2">
    <source>
        <dbReference type="Pfam" id="PF24853"/>
    </source>
</evidence>
<evidence type="ECO:0000313" key="4">
    <source>
        <dbReference type="Proteomes" id="UP000027920"/>
    </source>
</evidence>
<reference evidence="3 4" key="1">
    <citation type="submission" date="2013-03" db="EMBL/GenBank/DDBJ databases">
        <title>The Genome Sequence of Exophiala aquamarina CBS 119918.</title>
        <authorList>
            <consortium name="The Broad Institute Genomics Platform"/>
            <person name="Cuomo C."/>
            <person name="de Hoog S."/>
            <person name="Gorbushina A."/>
            <person name="Walker B."/>
            <person name="Young S.K."/>
            <person name="Zeng Q."/>
            <person name="Gargeya S."/>
            <person name="Fitzgerald M."/>
            <person name="Haas B."/>
            <person name="Abouelleil A."/>
            <person name="Allen A.W."/>
            <person name="Alvarado L."/>
            <person name="Arachchi H.M."/>
            <person name="Berlin A.M."/>
            <person name="Chapman S.B."/>
            <person name="Gainer-Dewar J."/>
            <person name="Goldberg J."/>
            <person name="Griggs A."/>
            <person name="Gujja S."/>
            <person name="Hansen M."/>
            <person name="Howarth C."/>
            <person name="Imamovic A."/>
            <person name="Ireland A."/>
            <person name="Larimer J."/>
            <person name="McCowan C."/>
            <person name="Murphy C."/>
            <person name="Pearson M."/>
            <person name="Poon T.W."/>
            <person name="Priest M."/>
            <person name="Roberts A."/>
            <person name="Saif S."/>
            <person name="Shea T."/>
            <person name="Sisk P."/>
            <person name="Sykes S."/>
            <person name="Wortman J."/>
            <person name="Nusbaum C."/>
            <person name="Birren B."/>
        </authorList>
    </citation>
    <scope>NUCLEOTIDE SEQUENCE [LARGE SCALE GENOMIC DNA]</scope>
    <source>
        <strain evidence="3 4">CBS 119918</strain>
    </source>
</reference>
<name>A0A072PB72_9EURO</name>
<gene>
    <name evidence="3" type="ORF">A1O9_11202</name>
</gene>
<proteinExistence type="predicted"/>
<keyword evidence="1" id="KW-0472">Membrane</keyword>
<feature type="transmembrane region" description="Helical" evidence="1">
    <location>
        <begin position="55"/>
        <end position="75"/>
    </location>
</feature>
<organism evidence="3 4">
    <name type="scientific">Exophiala aquamarina CBS 119918</name>
    <dbReference type="NCBI Taxonomy" id="1182545"/>
    <lineage>
        <taxon>Eukaryota</taxon>
        <taxon>Fungi</taxon>
        <taxon>Dikarya</taxon>
        <taxon>Ascomycota</taxon>
        <taxon>Pezizomycotina</taxon>
        <taxon>Eurotiomycetes</taxon>
        <taxon>Chaetothyriomycetidae</taxon>
        <taxon>Chaetothyriales</taxon>
        <taxon>Herpotrichiellaceae</taxon>
        <taxon>Exophiala</taxon>
    </lineage>
</organism>
<accession>A0A072PB72</accession>
<dbReference type="Pfam" id="PF24853">
    <property type="entry name" value="DUF7727"/>
    <property type="match status" value="1"/>
</dbReference>
<protein>
    <recommendedName>
        <fullName evidence="2">DUF7727 domain-containing protein</fullName>
    </recommendedName>
</protein>
<evidence type="ECO:0000256" key="1">
    <source>
        <dbReference type="SAM" id="Phobius"/>
    </source>
</evidence>
<dbReference type="AlphaFoldDB" id="A0A072PB72"/>
<dbReference type="VEuPathDB" id="FungiDB:A1O9_11202"/>
<sequence length="148" mass="16681">MGKLVKNHWARLLILTASSYQLIASIECCIWPQIFWDFTTKNFDGAVKPAPILQIFNILLALLGLAWEWPLGVMAHTTWHSSIEARLLIYPISCLACALMYQGTNAAFFYLVGMVVWLSAFYNEEIVCPQPWTTATQGNRTRQPTGAV</sequence>
<dbReference type="OrthoDB" id="2110422at2759"/>
<dbReference type="Proteomes" id="UP000027920">
    <property type="component" value="Unassembled WGS sequence"/>
</dbReference>
<dbReference type="EMBL" id="AMGV01000016">
    <property type="protein sequence ID" value="KEF52785.1"/>
    <property type="molecule type" value="Genomic_DNA"/>
</dbReference>
<evidence type="ECO:0000313" key="3">
    <source>
        <dbReference type="EMBL" id="KEF52785.1"/>
    </source>
</evidence>
<feature type="transmembrane region" description="Helical" evidence="1">
    <location>
        <begin position="12"/>
        <end position="35"/>
    </location>
</feature>